<evidence type="ECO:0000256" key="5">
    <source>
        <dbReference type="ARBA" id="ARBA00022737"/>
    </source>
</evidence>
<feature type="region of interest" description="Disordered" evidence="11">
    <location>
        <begin position="114"/>
        <end position="135"/>
    </location>
</feature>
<dbReference type="GO" id="GO:0005737">
    <property type="term" value="C:cytoplasm"/>
    <property type="evidence" value="ECO:0007669"/>
    <property type="project" value="UniProtKB-SubCell"/>
</dbReference>
<reference evidence="13" key="1">
    <citation type="submission" date="2020-09" db="EMBL/GenBank/DDBJ databases">
        <title>Comparative genome analyses of four rice-infecting Rhizoctonia solani isolates reveal extensive enrichment of homogalacturonan modification genes.</title>
        <authorList>
            <person name="Lee D.-Y."/>
            <person name="Jeon J."/>
            <person name="Kim K.-T."/>
            <person name="Cheong K."/>
            <person name="Song H."/>
            <person name="Choi G."/>
            <person name="Ko J."/>
            <person name="Opiyo S.O."/>
            <person name="Zuo S."/>
            <person name="Madhav S."/>
            <person name="Lee Y.-H."/>
            <person name="Wang G.-L."/>
        </authorList>
    </citation>
    <scope>NUCLEOTIDE SEQUENCE</scope>
    <source>
        <strain evidence="13">AG1-IA YN-7</strain>
    </source>
</reference>
<evidence type="ECO:0000256" key="9">
    <source>
        <dbReference type="ARBA" id="ARBA00023054"/>
    </source>
</evidence>
<proteinExistence type="inferred from homology"/>
<keyword evidence="7 10" id="KW-0378">Hydrolase</keyword>
<dbReference type="EMBL" id="JACYCC010000040">
    <property type="protein sequence ID" value="KAF8677751.1"/>
    <property type="molecule type" value="Genomic_DNA"/>
</dbReference>
<dbReference type="AlphaFoldDB" id="A0A8H7H934"/>
<accession>A0A8H7H934</accession>
<evidence type="ECO:0000256" key="6">
    <source>
        <dbReference type="ARBA" id="ARBA00022759"/>
    </source>
</evidence>
<feature type="region of interest" description="Disordered" evidence="11">
    <location>
        <begin position="580"/>
        <end position="685"/>
    </location>
</feature>
<evidence type="ECO:0000256" key="2">
    <source>
        <dbReference type="ARBA" id="ARBA00009262"/>
    </source>
</evidence>
<evidence type="ECO:0000313" key="14">
    <source>
        <dbReference type="Proteomes" id="UP000650582"/>
    </source>
</evidence>
<evidence type="ECO:0000256" key="3">
    <source>
        <dbReference type="ARBA" id="ARBA00022490"/>
    </source>
</evidence>
<dbReference type="GO" id="GO:0004519">
    <property type="term" value="F:endonuclease activity"/>
    <property type="evidence" value="ECO:0007669"/>
    <property type="project" value="UniProtKB-KW"/>
</dbReference>
<keyword evidence="3 10" id="KW-0963">Cytoplasm</keyword>
<feature type="active site" evidence="10">
    <location>
        <position position="285"/>
    </location>
</feature>
<comment type="domain">
    <text evidence="10">The VLRF1 domain mediates binding to the 60S ribosomal subunit.</text>
</comment>
<feature type="compositionally biased region" description="Basic and acidic residues" evidence="11">
    <location>
        <begin position="597"/>
        <end position="630"/>
    </location>
</feature>
<keyword evidence="5" id="KW-0677">Repeat</keyword>
<sequence>MTRSTESTRDLKEHIHVFNFPTNILEVLSLRDSSLGETPAPVATPKRPVAPPQPTSSGSIPSCATCLGANLSDVKEQRDHFRSDWHRYNVKMRLQDPSHQPVSEEQFTKLVQDLAESLSGSESSTNSSSSEDAVSALLQRKQKRGIDYGQPDDDDLPTLPRSPIAWFHAPNEYPDTQFGVYTALFPTGTEPGDYTKALRNLQSDGPEDRLWTMLATAGGHFAGLVVRVKIPRQAESSRNKKAAPEMEIIKHKTFHRYTSGLNWLRFYMHNIDIKSTARRKQGGSQSVNDNAKGPAKSAGAQLRRYGEQALREDIQGILAEWSEDVRKSELIFFRASVSNRKMFWDWENAPIKKGDHRLRSFPFPTRRPTQAELMRCLVELTRVKVSHLSEDALRALEESQRASLPKPKVPIAKAPVPEKPTKEKPAALSKEEEAIRDKWTRLMDMIIKGRIDPLKTFWEKNPDITVNTMVPEWAQAQVTRGLSTLLQVASAAGQEAVVRWLLEDQRADPTVPIPSGAVAASAFPSASDSDSEAPRATGQARKAYHIAANRSTRNAFRRVAYAHPDWYNWKEDAGVASVLSPEMEAERDKKKNARRTNLRDKLREREKAREEQARAEELAAKEAEARERELAAQAKLSTPTTGPQKLGGSGGTSGANSMAGLTPEMRAKIERERRARAAEARLAGR</sequence>
<evidence type="ECO:0000259" key="12">
    <source>
        <dbReference type="PROSITE" id="PS52044"/>
    </source>
</evidence>
<feature type="region of interest" description="Disordered" evidence="11">
    <location>
        <begin position="277"/>
        <end position="300"/>
    </location>
</feature>
<feature type="compositionally biased region" description="Basic and acidic residues" evidence="11">
    <location>
        <begin position="665"/>
        <end position="679"/>
    </location>
</feature>
<organism evidence="13 14">
    <name type="scientific">Rhizoctonia solani</name>
    <dbReference type="NCBI Taxonomy" id="456999"/>
    <lineage>
        <taxon>Eukaryota</taxon>
        <taxon>Fungi</taxon>
        <taxon>Dikarya</taxon>
        <taxon>Basidiomycota</taxon>
        <taxon>Agaricomycotina</taxon>
        <taxon>Agaricomycetes</taxon>
        <taxon>Cantharellales</taxon>
        <taxon>Ceratobasidiaceae</taxon>
        <taxon>Rhizoctonia</taxon>
    </lineage>
</organism>
<evidence type="ECO:0000256" key="4">
    <source>
        <dbReference type="ARBA" id="ARBA00022722"/>
    </source>
</evidence>
<keyword evidence="6 10" id="KW-0255">Endonuclease</keyword>
<dbReference type="InterPro" id="IPR047139">
    <property type="entry name" value="ANKZ1/VMS1"/>
</dbReference>
<dbReference type="PANTHER" id="PTHR16036">
    <property type="entry name" value="ANKYRIN REPEAT AND ZINC FINGER DOMAIN-CONTAINING PROTEIN 1"/>
    <property type="match status" value="1"/>
</dbReference>
<feature type="region of interest" description="Disordered" evidence="11">
    <location>
        <begin position="521"/>
        <end position="540"/>
    </location>
</feature>
<comment type="subcellular location">
    <subcellularLocation>
        <location evidence="1">Cytoplasm</location>
    </subcellularLocation>
</comment>
<dbReference type="InterPro" id="IPR041175">
    <property type="entry name" value="VLRF1/Vms1"/>
</dbReference>
<evidence type="ECO:0000313" key="13">
    <source>
        <dbReference type="EMBL" id="KAF8677751.1"/>
    </source>
</evidence>
<dbReference type="GO" id="GO:0036503">
    <property type="term" value="P:ERAD pathway"/>
    <property type="evidence" value="ECO:0007669"/>
    <property type="project" value="TreeGrafter"/>
</dbReference>
<comment type="similarity">
    <text evidence="2 10">Belongs to the ANKZF1/VMS1 family.</text>
</comment>
<dbReference type="PANTHER" id="PTHR16036:SF2">
    <property type="entry name" value="TRNA ENDONUCLEASE ANKZF1"/>
    <property type="match status" value="1"/>
</dbReference>
<evidence type="ECO:0000256" key="8">
    <source>
        <dbReference type="ARBA" id="ARBA00023043"/>
    </source>
</evidence>
<evidence type="ECO:0000256" key="10">
    <source>
        <dbReference type="PROSITE-ProRule" id="PRU01389"/>
    </source>
</evidence>
<comment type="caution">
    <text evidence="13">The sequence shown here is derived from an EMBL/GenBank/DDBJ whole genome shotgun (WGS) entry which is preliminary data.</text>
</comment>
<feature type="domain" description="VLRF1" evidence="12">
    <location>
        <begin position="207"/>
        <end position="383"/>
    </location>
</feature>
<feature type="compositionally biased region" description="Basic and acidic residues" evidence="11">
    <location>
        <begin position="419"/>
        <end position="431"/>
    </location>
</feature>
<dbReference type="GO" id="GO:0016787">
    <property type="term" value="F:hydrolase activity"/>
    <property type="evidence" value="ECO:0007669"/>
    <property type="project" value="UniProtKB-KW"/>
</dbReference>
<keyword evidence="9" id="KW-0175">Coiled coil</keyword>
<keyword evidence="4 10" id="KW-0540">Nuclease</keyword>
<dbReference type="Proteomes" id="UP000650582">
    <property type="component" value="Unassembled WGS sequence"/>
</dbReference>
<evidence type="ECO:0000256" key="1">
    <source>
        <dbReference type="ARBA" id="ARBA00004496"/>
    </source>
</evidence>
<keyword evidence="8" id="KW-0040">ANK repeat</keyword>
<name>A0A8H7H934_9AGAM</name>
<dbReference type="Pfam" id="PF18826">
    <property type="entry name" value="bVLRF1"/>
    <property type="match status" value="2"/>
</dbReference>
<protein>
    <submittedName>
        <fullName evidence="13">Ankyrin repeat and zinc finger</fullName>
    </submittedName>
</protein>
<dbReference type="PROSITE" id="PS52044">
    <property type="entry name" value="VLRF1"/>
    <property type="match status" value="1"/>
</dbReference>
<evidence type="ECO:0000256" key="7">
    <source>
        <dbReference type="ARBA" id="ARBA00022801"/>
    </source>
</evidence>
<feature type="region of interest" description="Disordered" evidence="11">
    <location>
        <begin position="410"/>
        <end position="431"/>
    </location>
</feature>
<gene>
    <name evidence="13" type="ORF">RHS04_05829</name>
</gene>
<feature type="region of interest" description="Disordered" evidence="11">
    <location>
        <begin position="35"/>
        <end position="61"/>
    </location>
</feature>
<evidence type="ECO:0000256" key="11">
    <source>
        <dbReference type="SAM" id="MobiDB-lite"/>
    </source>
</evidence>